<accession>A0A6G7EE11</accession>
<evidence type="ECO:0000313" key="5">
    <source>
        <dbReference type="Proteomes" id="UP000501325"/>
    </source>
</evidence>
<keyword evidence="1" id="KW-1133">Transmembrane helix</keyword>
<evidence type="ECO:0000256" key="1">
    <source>
        <dbReference type="SAM" id="Phobius"/>
    </source>
</evidence>
<dbReference type="EMBL" id="UXHF01000025">
    <property type="protein sequence ID" value="VDC49869.1"/>
    <property type="molecule type" value="Genomic_DNA"/>
</dbReference>
<protein>
    <submittedName>
        <fullName evidence="3">Uncharacterized protein</fullName>
    </submittedName>
</protein>
<evidence type="ECO:0000313" key="2">
    <source>
        <dbReference type="EMBL" id="QIH71606.1"/>
    </source>
</evidence>
<feature type="transmembrane region" description="Helical" evidence="1">
    <location>
        <begin position="50"/>
        <end position="70"/>
    </location>
</feature>
<dbReference type="KEGG" id="bmed:GYM46_00565"/>
<reference evidence="3 4" key="1">
    <citation type="submission" date="2018-11" db="EMBL/GenBank/DDBJ databases">
        <authorList>
            <person name="Peiro R."/>
            <person name="Begona"/>
            <person name="Cbmso G."/>
            <person name="Lopez M."/>
            <person name="Gonzalez S."/>
            <person name="Sacristan E."/>
            <person name="Castillo E."/>
        </authorList>
    </citation>
    <scope>NUCLEOTIDE SEQUENCE [LARGE SCALE GENOMIC DNA]</scope>
    <source>
        <strain evidence="3">Brev_genome</strain>
    </source>
</reference>
<feature type="transmembrane region" description="Helical" evidence="1">
    <location>
        <begin position="77"/>
        <end position="100"/>
    </location>
</feature>
<gene>
    <name evidence="3" type="ORF">BREV_BREV_01518</name>
    <name evidence="2" type="ORF">GYM46_00565</name>
</gene>
<feature type="transmembrane region" description="Helical" evidence="1">
    <location>
        <begin position="106"/>
        <end position="125"/>
    </location>
</feature>
<keyword evidence="4" id="KW-1185">Reference proteome</keyword>
<dbReference type="AlphaFoldDB" id="A0A6G7EE11"/>
<dbReference type="Proteomes" id="UP000501325">
    <property type="component" value="Chromosome"/>
</dbReference>
<name>A0A6G7EE11_9CAUL</name>
<organism evidence="3 4">
    <name type="scientific">Brevundimonas mediterranea</name>
    <dbReference type="NCBI Taxonomy" id="74329"/>
    <lineage>
        <taxon>Bacteria</taxon>
        <taxon>Pseudomonadati</taxon>
        <taxon>Pseudomonadota</taxon>
        <taxon>Alphaproteobacteria</taxon>
        <taxon>Caulobacterales</taxon>
        <taxon>Caulobacteraceae</taxon>
        <taxon>Brevundimonas</taxon>
    </lineage>
</organism>
<keyword evidence="1" id="KW-0812">Transmembrane</keyword>
<reference evidence="2 5" key="2">
    <citation type="submission" date="2020-01" db="EMBL/GenBank/DDBJ databases">
        <authorList>
            <person name="Wang S."/>
        </authorList>
    </citation>
    <scope>NUCLEOTIDE SEQUENCE [LARGE SCALE GENOMIC DNA]</scope>
    <source>
        <strain evidence="2 5">D151-2-6</strain>
    </source>
</reference>
<keyword evidence="1" id="KW-0472">Membrane</keyword>
<proteinExistence type="predicted"/>
<dbReference type="EMBL" id="CP048751">
    <property type="protein sequence ID" value="QIH71606.1"/>
    <property type="molecule type" value="Genomic_DNA"/>
</dbReference>
<dbReference type="Proteomes" id="UP000289220">
    <property type="component" value="Unassembled WGS sequence"/>
</dbReference>
<evidence type="ECO:0000313" key="3">
    <source>
        <dbReference type="EMBL" id="VDC49869.1"/>
    </source>
</evidence>
<evidence type="ECO:0000313" key="4">
    <source>
        <dbReference type="Proteomes" id="UP000289220"/>
    </source>
</evidence>
<sequence>MLQAGLLIISLVALAAPVVWGGRADRWAAVLLLADMVLSPLAQHLMLGDVRWGVALVDLACAIGLIGLALRADRWWLLFAAGLQVAVVLTHFAALGPAFIYNWTAVTVRLATWIALLIVLLAGAYEAHLVRRYRLLPGAPA</sequence>
<dbReference type="RefSeq" id="WP_008264033.1">
    <property type="nucleotide sequence ID" value="NZ_CP048751.1"/>
</dbReference>